<dbReference type="InterPro" id="IPR013332">
    <property type="entry name" value="KPR_N"/>
</dbReference>
<dbReference type="Pfam" id="PF02558">
    <property type="entry name" value="ApbA"/>
    <property type="match status" value="1"/>
</dbReference>
<dbReference type="InterPro" id="IPR036291">
    <property type="entry name" value="NAD(P)-bd_dom_sf"/>
</dbReference>
<dbReference type="GO" id="GO:0005737">
    <property type="term" value="C:cytoplasm"/>
    <property type="evidence" value="ECO:0007669"/>
    <property type="project" value="TreeGrafter"/>
</dbReference>
<feature type="region of interest" description="Disordered" evidence="1">
    <location>
        <begin position="190"/>
        <end position="209"/>
    </location>
</feature>
<dbReference type="PANTHER" id="PTHR21708:SF26">
    <property type="entry name" value="2-DEHYDROPANTOATE 2-REDUCTASE"/>
    <property type="match status" value="1"/>
</dbReference>
<dbReference type="InterPro" id="IPR051402">
    <property type="entry name" value="KPR-Related"/>
</dbReference>
<dbReference type="AlphaFoldDB" id="A0A2K8NAX4"/>
<reference evidence="4" key="1">
    <citation type="submission" date="2017-11" db="EMBL/GenBank/DDBJ databases">
        <title>Complete Genome Sequence of Kyrpidia sp. Strain EA-1, a thermophilic, hydrogen-oxidizing Bacterium, isolated from the Azores.</title>
        <authorList>
            <person name="Reiner J.E."/>
            <person name="Lapp C.J."/>
            <person name="Bunk B."/>
            <person name="Gescher J."/>
        </authorList>
    </citation>
    <scope>NUCLEOTIDE SEQUENCE [LARGE SCALE GENOMIC DNA]</scope>
    <source>
        <strain evidence="4">EA-1</strain>
    </source>
</reference>
<keyword evidence="4" id="KW-1185">Reference proteome</keyword>
<organism evidence="3 4">
    <name type="scientific">Kyrpidia spormannii</name>
    <dbReference type="NCBI Taxonomy" id="2055160"/>
    <lineage>
        <taxon>Bacteria</taxon>
        <taxon>Bacillati</taxon>
        <taxon>Bacillota</taxon>
        <taxon>Bacilli</taxon>
        <taxon>Bacillales</taxon>
        <taxon>Alicyclobacillaceae</taxon>
        <taxon>Kyrpidia</taxon>
    </lineage>
</organism>
<dbReference type="SUPFAM" id="SSF51735">
    <property type="entry name" value="NAD(P)-binding Rossmann-fold domains"/>
    <property type="match status" value="1"/>
</dbReference>
<dbReference type="PANTHER" id="PTHR21708">
    <property type="entry name" value="PROBABLE 2-DEHYDROPANTOATE 2-REDUCTASE"/>
    <property type="match status" value="1"/>
</dbReference>
<feature type="domain" description="Ketopantoate reductase N-terminal" evidence="2">
    <location>
        <begin position="34"/>
        <end position="186"/>
    </location>
</feature>
<proteinExistence type="predicted"/>
<accession>A0A2K8NAX4</accession>
<sequence>MPHAQGGHPPGGRMVRRTDECAAAGGGSERMNFLVVGAGAIGGVIGGYLSRAEHRVLFVDKDPDHVRALREQGLSIRTASETFNIPVDALSSDAFAAEATPLDDVDAVLLAVKAQHTEDAVAPFSHRLPETACVVLLQNGLCEDVIARYVEPERTVGAFVNLFADCFEPGVVEYGGMGSLFIGELDGPRGEDGSPVASGAGDSGRSPARHEMRLNGCSI</sequence>
<dbReference type="KEGG" id="kyr:CVV65_06030"/>
<gene>
    <name evidence="3" type="ORF">CVV65_06030</name>
</gene>
<dbReference type="Proteomes" id="UP000231932">
    <property type="component" value="Chromosome"/>
</dbReference>
<protein>
    <recommendedName>
        <fullName evidence="2">Ketopantoate reductase N-terminal domain-containing protein</fullName>
    </recommendedName>
</protein>
<evidence type="ECO:0000313" key="3">
    <source>
        <dbReference type="EMBL" id="ATY86453.1"/>
    </source>
</evidence>
<evidence type="ECO:0000259" key="2">
    <source>
        <dbReference type="Pfam" id="PF02558"/>
    </source>
</evidence>
<dbReference type="EMBL" id="CP024955">
    <property type="protein sequence ID" value="ATY86453.1"/>
    <property type="molecule type" value="Genomic_DNA"/>
</dbReference>
<evidence type="ECO:0000256" key="1">
    <source>
        <dbReference type="SAM" id="MobiDB-lite"/>
    </source>
</evidence>
<dbReference type="Gene3D" id="3.40.50.720">
    <property type="entry name" value="NAD(P)-binding Rossmann-like Domain"/>
    <property type="match status" value="1"/>
</dbReference>
<evidence type="ECO:0000313" key="4">
    <source>
        <dbReference type="Proteomes" id="UP000231932"/>
    </source>
</evidence>
<name>A0A2K8NAX4_9BACL</name>